<feature type="compositionally biased region" description="Basic residues" evidence="1">
    <location>
        <begin position="90"/>
        <end position="111"/>
    </location>
</feature>
<dbReference type="OrthoDB" id="10040702at2759"/>
<comment type="caution">
    <text evidence="2">The sequence shown here is derived from an EMBL/GenBank/DDBJ whole genome shotgun (WGS) entry which is preliminary data.</text>
</comment>
<evidence type="ECO:0000256" key="1">
    <source>
        <dbReference type="SAM" id="MobiDB-lite"/>
    </source>
</evidence>
<dbReference type="Proteomes" id="UP000663889">
    <property type="component" value="Unassembled WGS sequence"/>
</dbReference>
<dbReference type="Proteomes" id="UP000663882">
    <property type="component" value="Unassembled WGS sequence"/>
</dbReference>
<proteinExistence type="predicted"/>
<evidence type="ECO:0000313" key="5">
    <source>
        <dbReference type="Proteomes" id="UP000663882"/>
    </source>
</evidence>
<accession>A0A813XJR7</accession>
<dbReference type="Proteomes" id="UP000663874">
    <property type="component" value="Unassembled WGS sequence"/>
</dbReference>
<evidence type="ECO:0000313" key="3">
    <source>
        <dbReference type="EMBL" id="CAF0936871.1"/>
    </source>
</evidence>
<reference evidence="2" key="1">
    <citation type="submission" date="2021-02" db="EMBL/GenBank/DDBJ databases">
        <authorList>
            <person name="Nowell W R."/>
        </authorList>
    </citation>
    <scope>NUCLEOTIDE SEQUENCE</scope>
</reference>
<evidence type="ECO:0000313" key="4">
    <source>
        <dbReference type="EMBL" id="CAF3677428.1"/>
    </source>
</evidence>
<organism evidence="2 5">
    <name type="scientific">Rotaria sordida</name>
    <dbReference type="NCBI Taxonomy" id="392033"/>
    <lineage>
        <taxon>Eukaryota</taxon>
        <taxon>Metazoa</taxon>
        <taxon>Spiralia</taxon>
        <taxon>Gnathifera</taxon>
        <taxon>Rotifera</taxon>
        <taxon>Eurotatoria</taxon>
        <taxon>Bdelloidea</taxon>
        <taxon>Philodinida</taxon>
        <taxon>Philodinidae</taxon>
        <taxon>Rotaria</taxon>
    </lineage>
</organism>
<dbReference type="EMBL" id="CAJOBE010000713">
    <property type="protein sequence ID" value="CAF3677428.1"/>
    <property type="molecule type" value="Genomic_DNA"/>
</dbReference>
<protein>
    <submittedName>
        <fullName evidence="2">Uncharacterized protein</fullName>
    </submittedName>
</protein>
<dbReference type="EMBL" id="CAJNOO010000226">
    <property type="protein sequence ID" value="CAF0865924.1"/>
    <property type="molecule type" value="Genomic_DNA"/>
</dbReference>
<gene>
    <name evidence="4" type="ORF">FNK824_LOCUS7616</name>
    <name evidence="2" type="ORF">RFH988_LOCUS7216</name>
    <name evidence="3" type="ORF">SEV965_LOCUS7488</name>
</gene>
<evidence type="ECO:0000313" key="2">
    <source>
        <dbReference type="EMBL" id="CAF0865924.1"/>
    </source>
</evidence>
<dbReference type="EMBL" id="CAJNOU010000261">
    <property type="protein sequence ID" value="CAF0936871.1"/>
    <property type="molecule type" value="Genomic_DNA"/>
</dbReference>
<dbReference type="AlphaFoldDB" id="A0A813XJR7"/>
<name>A0A813XJR7_9BILA</name>
<sequence>MTRSQSFIDVLSTNLAYLFHRYLFVKNKQTCSHKLSLNKNLNSINLVKKVRININKYGHLLNSKFSQQINNNKLINKDIPLEKKAEKIKKMNKKHNQRKTKNRKIKSKKMKIQQENMIPVQSSVPRIDYHQSSMISRMLSSTSSVLSDIQIFQQNNHSIDSTLYISDQCREKMQFLYNMSPIVNKNYINTQHLLNELDLRKSRQHKKMHEYSKNLKPEQLFRCPKDSRSKRRKCCGVYYDLFNDALRLLEEWFTIK</sequence>
<feature type="region of interest" description="Disordered" evidence="1">
    <location>
        <begin position="89"/>
        <end position="111"/>
    </location>
</feature>